<dbReference type="EMBL" id="UOFI01000032">
    <property type="protein sequence ID" value="VAW62866.1"/>
    <property type="molecule type" value="Genomic_DNA"/>
</dbReference>
<proteinExistence type="predicted"/>
<reference evidence="1" key="1">
    <citation type="submission" date="2018-06" db="EMBL/GenBank/DDBJ databases">
        <authorList>
            <person name="Zhirakovskaya E."/>
        </authorList>
    </citation>
    <scope>NUCLEOTIDE SEQUENCE</scope>
</reference>
<protein>
    <submittedName>
        <fullName evidence="1">Uncharacterized protein</fullName>
    </submittedName>
</protein>
<gene>
    <name evidence="1" type="ORF">MNBD_GAMMA09-1471</name>
</gene>
<organism evidence="1">
    <name type="scientific">hydrothermal vent metagenome</name>
    <dbReference type="NCBI Taxonomy" id="652676"/>
    <lineage>
        <taxon>unclassified sequences</taxon>
        <taxon>metagenomes</taxon>
        <taxon>ecological metagenomes</taxon>
    </lineage>
</organism>
<evidence type="ECO:0000313" key="1">
    <source>
        <dbReference type="EMBL" id="VAW62866.1"/>
    </source>
</evidence>
<accession>A0A3B0Y371</accession>
<sequence length="198" mass="20601">MMKYRSIMIVVFALSGQVVFAGSITDNYATGDALTVQILNNIKTAVNDNDTQISSFKSGIYSVSALVGIPRNTACPTNQQSVGGNNVGRSADDVNCGQDALLAPVSLPDGATITAFRCTVYDADNARDSSCFLINDLVAVMAQVSTTGSSGIQTVATTNINGAVIDNSSSSYIVAMDIDGSAITTLVPIRAVIEYTLP</sequence>
<name>A0A3B0Y371_9ZZZZ</name>
<dbReference type="AlphaFoldDB" id="A0A3B0Y371"/>